<dbReference type="AlphaFoldDB" id="A0A317DWC4"/>
<dbReference type="RefSeq" id="WP_109799865.1">
    <property type="nucleotide sequence ID" value="NZ_JAXOTQ010000005.1"/>
</dbReference>
<gene>
    <name evidence="2" type="ORF">DKT69_01800</name>
    <name evidence="1" type="ORF">U2F25_05460</name>
</gene>
<name>A0A317DWC4_9ACTN</name>
<dbReference type="EMBL" id="QGKS01000067">
    <property type="protein sequence ID" value="PWR17145.1"/>
    <property type="molecule type" value="Genomic_DNA"/>
</dbReference>
<evidence type="ECO:0000313" key="4">
    <source>
        <dbReference type="Proteomes" id="UP001290101"/>
    </source>
</evidence>
<evidence type="ECO:0000313" key="3">
    <source>
        <dbReference type="Proteomes" id="UP000246050"/>
    </source>
</evidence>
<evidence type="ECO:0000313" key="2">
    <source>
        <dbReference type="EMBL" id="PWR17145.1"/>
    </source>
</evidence>
<reference evidence="1 4" key="2">
    <citation type="submission" date="2023-12" db="EMBL/GenBank/DDBJ databases">
        <title>Micromonospora sp. nov., isolated from Atacama Desert.</title>
        <authorList>
            <person name="Carro L."/>
            <person name="Golinska P."/>
            <person name="Klenk H.-P."/>
            <person name="Goodfellow M."/>
        </authorList>
    </citation>
    <scope>NUCLEOTIDE SEQUENCE [LARGE SCALE GENOMIC DNA]</scope>
    <source>
        <strain evidence="1 4">4G53</strain>
    </source>
</reference>
<accession>A0A317DWC4</accession>
<evidence type="ECO:0000313" key="1">
    <source>
        <dbReference type="EMBL" id="MDZ5488921.1"/>
    </source>
</evidence>
<reference evidence="2 3" key="1">
    <citation type="submission" date="2018-05" db="EMBL/GenBank/DDBJ databases">
        <title>Micromonosporas from Atacama Desert.</title>
        <authorList>
            <person name="Carro L."/>
            <person name="Golinska P."/>
            <person name="Klenk H.-P."/>
            <person name="Goodfellow M."/>
        </authorList>
    </citation>
    <scope>NUCLEOTIDE SEQUENCE [LARGE SCALE GENOMIC DNA]</scope>
    <source>
        <strain evidence="2 3">4G51</strain>
    </source>
</reference>
<sequence length="78" mass="8546">MLSHERSAFGPRQAESFATYLQFLEHNDVEHVVQPGKANRAYDAALAAAQLQQNFLANCRGRVGQPLRINPSPAGVGR</sequence>
<organism evidence="2 3">
    <name type="scientific">Micromonospora sicca</name>
    <dbReference type="NCBI Taxonomy" id="2202420"/>
    <lineage>
        <taxon>Bacteria</taxon>
        <taxon>Bacillati</taxon>
        <taxon>Actinomycetota</taxon>
        <taxon>Actinomycetes</taxon>
        <taxon>Micromonosporales</taxon>
        <taxon>Micromonosporaceae</taxon>
        <taxon>Micromonospora</taxon>
    </lineage>
</organism>
<dbReference type="Proteomes" id="UP001290101">
    <property type="component" value="Unassembled WGS sequence"/>
</dbReference>
<dbReference type="EMBL" id="JAXOTQ010000005">
    <property type="protein sequence ID" value="MDZ5488921.1"/>
    <property type="molecule type" value="Genomic_DNA"/>
</dbReference>
<proteinExistence type="predicted"/>
<dbReference type="Proteomes" id="UP000246050">
    <property type="component" value="Unassembled WGS sequence"/>
</dbReference>
<keyword evidence="4" id="KW-1185">Reference proteome</keyword>
<protein>
    <submittedName>
        <fullName evidence="2">Uncharacterized protein</fullName>
    </submittedName>
</protein>
<comment type="caution">
    <text evidence="2">The sequence shown here is derived from an EMBL/GenBank/DDBJ whole genome shotgun (WGS) entry which is preliminary data.</text>
</comment>
<dbReference type="OrthoDB" id="9767435at2"/>